<evidence type="ECO:0000256" key="1">
    <source>
        <dbReference type="SAM" id="MobiDB-lite"/>
    </source>
</evidence>
<protein>
    <submittedName>
        <fullName evidence="2">Uncharacterized protein</fullName>
    </submittedName>
</protein>
<evidence type="ECO:0000313" key="3">
    <source>
        <dbReference type="Proteomes" id="UP000653305"/>
    </source>
</evidence>
<dbReference type="EMBL" id="BMAC01000235">
    <property type="protein sequence ID" value="GFP91105.1"/>
    <property type="molecule type" value="Genomic_DNA"/>
</dbReference>
<feature type="compositionally biased region" description="Acidic residues" evidence="1">
    <location>
        <begin position="29"/>
        <end position="41"/>
    </location>
</feature>
<accession>A0A830C6W5</accession>
<name>A0A830C6W5_9LAMI</name>
<gene>
    <name evidence="2" type="ORF">PHJA_001254500</name>
</gene>
<dbReference type="AlphaFoldDB" id="A0A830C6W5"/>
<organism evidence="2 3">
    <name type="scientific">Phtheirospermum japonicum</name>
    <dbReference type="NCBI Taxonomy" id="374723"/>
    <lineage>
        <taxon>Eukaryota</taxon>
        <taxon>Viridiplantae</taxon>
        <taxon>Streptophyta</taxon>
        <taxon>Embryophyta</taxon>
        <taxon>Tracheophyta</taxon>
        <taxon>Spermatophyta</taxon>
        <taxon>Magnoliopsida</taxon>
        <taxon>eudicotyledons</taxon>
        <taxon>Gunneridae</taxon>
        <taxon>Pentapetalae</taxon>
        <taxon>asterids</taxon>
        <taxon>lamiids</taxon>
        <taxon>Lamiales</taxon>
        <taxon>Orobanchaceae</taxon>
        <taxon>Orobanchaceae incertae sedis</taxon>
        <taxon>Phtheirospermum</taxon>
    </lineage>
</organism>
<comment type="caution">
    <text evidence="2">The sequence shown here is derived from an EMBL/GenBank/DDBJ whole genome shotgun (WGS) entry which is preliminary data.</text>
</comment>
<evidence type="ECO:0000313" key="2">
    <source>
        <dbReference type="EMBL" id="GFP91105.1"/>
    </source>
</evidence>
<proteinExistence type="predicted"/>
<keyword evidence="3" id="KW-1185">Reference proteome</keyword>
<reference evidence="2" key="1">
    <citation type="submission" date="2020-07" db="EMBL/GenBank/DDBJ databases">
        <title>Ethylene signaling mediates host invasion by parasitic plants.</title>
        <authorList>
            <person name="Yoshida S."/>
        </authorList>
    </citation>
    <scope>NUCLEOTIDE SEQUENCE</scope>
    <source>
        <strain evidence="2">Okayama</strain>
    </source>
</reference>
<sequence>MRDGVLLLSMRSGASVDPCCVSRLQGHLEEEEEEESAEEEAEKFVGGKGESAEN</sequence>
<dbReference type="Proteomes" id="UP000653305">
    <property type="component" value="Unassembled WGS sequence"/>
</dbReference>
<feature type="region of interest" description="Disordered" evidence="1">
    <location>
        <begin position="25"/>
        <end position="54"/>
    </location>
</feature>